<evidence type="ECO:0000256" key="12">
    <source>
        <dbReference type="ARBA" id="ARBA00023125"/>
    </source>
</evidence>
<dbReference type="Gene3D" id="1.20.1580.10">
    <property type="entry name" value="ABC transporter ATPase like domain"/>
    <property type="match status" value="2"/>
</dbReference>
<comment type="caution">
    <text evidence="18">The sequence shown here is derived from an EMBL/GenBank/DDBJ whole genome shotgun (WGS) entry which is preliminary data.</text>
</comment>
<protein>
    <recommendedName>
        <fullName evidence="15">UvrABC system protein A</fullName>
    </recommendedName>
    <alternativeName>
        <fullName evidence="16">Excinuclease ABC subunit A</fullName>
    </alternativeName>
</protein>
<evidence type="ECO:0000256" key="6">
    <source>
        <dbReference type="ARBA" id="ARBA00022763"/>
    </source>
</evidence>
<sequence>MASYTSNHSIPDHIEVRGARVNNLQNIDVSVPLNSLVGIAGVSGSGKSSLALGVLYAEGARRYIEALSTYTRRRMGQAQRADVGAVEHVPAALALRQRPGVPGVRSTFGTSTELLNVLRLMFSRLSSHVCPNGHYVPPTINVAAERQFTCPTCGAAVDPPGAEALAFNSEGACPKCEGTGVVRQVDDATLVPDPSLSIDDGAVVPWNMFGFNVQPDIVREFGVRTDVPWNELTEAEHQIVLNGPEEKKHITITSRKGVHDLDFTFRNARLTVTEELKRADNEKRLKRVSRFLSSGTCPECHGTRLSSAARAPQINGKNLAEVTSMTLEQAVAWVPTISPALPQDMRKMADGLTDTFESMAARLLELGLSYLSLDRAGSTLSAGERQRVQLARAVRNRTTGVLYVLDEPSIGLHPANVEGLIGIMRDLLADGNSVVFVDHDVQVLRAADHLIEIGPGSGVYGGTIIAQGSPAQIEESPESRVAGFLAGTEPVVVRERNVDHDGEFIHLVTRPLHTVHELDVRIPRGKITAVTGVSGSGKTTLILESLVPAIQALAQGAPLPSHAEILDVAEGTKVHVVDATPIGVNVRSTVATYSGVMDELRRAFASTEGAKEDGLKASDFSYNTGSLSCPRCEGTGQISLDVQFLPDVEIPCPECGGSRFAPAAARYQREGVNLPDLLRMTVSEAIGATAALPKVARRLRAFDDLGLGYLTLGEATPELSGGEAQRLKLVNQLHREQSDSVFVLDEPSVGLHPLDVRTLIEVLQRLTERGATVVVIEHDLDVIANADHVIDMGPGGGKQGGRIVAVGSPEQIAQNPQSVTGHFLAEYNLADTFA</sequence>
<proteinExistence type="inferred from homology"/>
<dbReference type="Pfam" id="PF17755">
    <property type="entry name" value="UvrA_DNA-bind"/>
    <property type="match status" value="1"/>
</dbReference>
<comment type="similarity">
    <text evidence="14">Belongs to the ABC transporter superfamily. UvrA family.</text>
</comment>
<keyword evidence="7" id="KW-0228">DNA excision</keyword>
<evidence type="ECO:0000256" key="9">
    <source>
        <dbReference type="ARBA" id="ARBA00022833"/>
    </source>
</evidence>
<evidence type="ECO:0000256" key="13">
    <source>
        <dbReference type="ARBA" id="ARBA00023204"/>
    </source>
</evidence>
<dbReference type="GO" id="GO:0006281">
    <property type="term" value="P:DNA repair"/>
    <property type="evidence" value="ECO:0007669"/>
    <property type="project" value="UniProtKB-KW"/>
</dbReference>
<evidence type="ECO:0000256" key="14">
    <source>
        <dbReference type="ARBA" id="ARBA00038000"/>
    </source>
</evidence>
<evidence type="ECO:0000256" key="2">
    <source>
        <dbReference type="ARBA" id="ARBA00022490"/>
    </source>
</evidence>
<dbReference type="InterPro" id="IPR003593">
    <property type="entry name" value="AAA+_ATPase"/>
</dbReference>
<dbReference type="Proteomes" id="UP000245283">
    <property type="component" value="Unassembled WGS sequence"/>
</dbReference>
<evidence type="ECO:0000256" key="15">
    <source>
        <dbReference type="ARBA" id="ARBA00039316"/>
    </source>
</evidence>
<organism evidence="18 19">
    <name type="scientific">Ancrocorticia populi</name>
    <dbReference type="NCBI Taxonomy" id="2175228"/>
    <lineage>
        <taxon>Bacteria</taxon>
        <taxon>Bacillati</taxon>
        <taxon>Actinomycetota</taxon>
        <taxon>Actinomycetes</taxon>
        <taxon>Actinomycetales</taxon>
        <taxon>Actinomycetaceae</taxon>
        <taxon>Ancrocorticia</taxon>
    </lineage>
</organism>
<keyword evidence="19" id="KW-1185">Reference proteome</keyword>
<feature type="domain" description="ABC transporter" evidence="17">
    <location>
        <begin position="8"/>
        <end position="486"/>
    </location>
</feature>
<dbReference type="SUPFAM" id="SSF52540">
    <property type="entry name" value="P-loop containing nucleoside triphosphate hydrolases"/>
    <property type="match status" value="2"/>
</dbReference>
<feature type="domain" description="ABC transporter" evidence="17">
    <location>
        <begin position="493"/>
        <end position="819"/>
    </location>
</feature>
<evidence type="ECO:0000256" key="16">
    <source>
        <dbReference type="ARBA" id="ARBA00042156"/>
    </source>
</evidence>
<evidence type="ECO:0000259" key="17">
    <source>
        <dbReference type="PROSITE" id="PS50893"/>
    </source>
</evidence>
<evidence type="ECO:0000256" key="1">
    <source>
        <dbReference type="ARBA" id="ARBA00004496"/>
    </source>
</evidence>
<comment type="subcellular location">
    <subcellularLocation>
        <location evidence="1">Cytoplasm</location>
    </subcellularLocation>
</comment>
<keyword evidence="5" id="KW-0547">Nucleotide-binding</keyword>
<dbReference type="GO" id="GO:0004518">
    <property type="term" value="F:nuclease activity"/>
    <property type="evidence" value="ECO:0007669"/>
    <property type="project" value="UniProtKB-KW"/>
</dbReference>
<evidence type="ECO:0000256" key="5">
    <source>
        <dbReference type="ARBA" id="ARBA00022741"/>
    </source>
</evidence>
<evidence type="ECO:0000256" key="8">
    <source>
        <dbReference type="ARBA" id="ARBA00022771"/>
    </source>
</evidence>
<dbReference type="Gene3D" id="1.10.8.280">
    <property type="entry name" value="ABC transporter ATPase domain-like"/>
    <property type="match status" value="1"/>
</dbReference>
<evidence type="ECO:0000256" key="10">
    <source>
        <dbReference type="ARBA" id="ARBA00022840"/>
    </source>
</evidence>
<keyword evidence="10" id="KW-0067">ATP-binding</keyword>
<dbReference type="GO" id="GO:0005737">
    <property type="term" value="C:cytoplasm"/>
    <property type="evidence" value="ECO:0007669"/>
    <property type="project" value="UniProtKB-SubCell"/>
</dbReference>
<reference evidence="19" key="1">
    <citation type="submission" date="2018-05" db="EMBL/GenBank/DDBJ databases">
        <authorList>
            <person name="Li Y."/>
        </authorList>
    </citation>
    <scope>NUCLEOTIDE SEQUENCE [LARGE SCALE GENOMIC DNA]</scope>
    <source>
        <strain evidence="19">sk1b4</strain>
    </source>
</reference>
<dbReference type="AlphaFoldDB" id="A0A2V1K5D3"/>
<evidence type="ECO:0000313" key="18">
    <source>
        <dbReference type="EMBL" id="PWF26290.1"/>
    </source>
</evidence>
<dbReference type="PANTHER" id="PTHR43152:SF1">
    <property type="entry name" value="UVRA PROTEIN"/>
    <property type="match status" value="1"/>
</dbReference>
<dbReference type="EMBL" id="QETB01000004">
    <property type="protein sequence ID" value="PWF26290.1"/>
    <property type="molecule type" value="Genomic_DNA"/>
</dbReference>
<dbReference type="GO" id="GO:0008270">
    <property type="term" value="F:zinc ion binding"/>
    <property type="evidence" value="ECO:0007669"/>
    <property type="project" value="UniProtKB-KW"/>
</dbReference>
<evidence type="ECO:0000256" key="4">
    <source>
        <dbReference type="ARBA" id="ARBA00022737"/>
    </source>
</evidence>
<evidence type="ECO:0000256" key="11">
    <source>
        <dbReference type="ARBA" id="ARBA00022881"/>
    </source>
</evidence>
<dbReference type="Gene3D" id="3.40.50.300">
    <property type="entry name" value="P-loop containing nucleotide triphosphate hydrolases"/>
    <property type="match status" value="2"/>
</dbReference>
<evidence type="ECO:0000256" key="7">
    <source>
        <dbReference type="ARBA" id="ARBA00022769"/>
    </source>
</evidence>
<keyword evidence="9" id="KW-0862">Zinc</keyword>
<evidence type="ECO:0000256" key="3">
    <source>
        <dbReference type="ARBA" id="ARBA00022723"/>
    </source>
</evidence>
<keyword evidence="13" id="KW-0234">DNA repair</keyword>
<dbReference type="InterPro" id="IPR017871">
    <property type="entry name" value="ABC_transporter-like_CS"/>
</dbReference>
<dbReference type="GO" id="GO:0005524">
    <property type="term" value="F:ATP binding"/>
    <property type="evidence" value="ECO:0007669"/>
    <property type="project" value="UniProtKB-KW"/>
</dbReference>
<dbReference type="InterPro" id="IPR041552">
    <property type="entry name" value="UvrA_DNA-bd"/>
</dbReference>
<evidence type="ECO:0000313" key="19">
    <source>
        <dbReference type="Proteomes" id="UP000245283"/>
    </source>
</evidence>
<keyword evidence="3" id="KW-0479">Metal-binding</keyword>
<keyword evidence="11" id="KW-0267">Excision nuclease</keyword>
<keyword evidence="6" id="KW-0227">DNA damage</keyword>
<dbReference type="PANTHER" id="PTHR43152">
    <property type="entry name" value="UVRABC SYSTEM PROTEIN A"/>
    <property type="match status" value="1"/>
</dbReference>
<name>A0A2V1K5D3_9ACTO</name>
<dbReference type="PROSITE" id="PS50893">
    <property type="entry name" value="ABC_TRANSPORTER_2"/>
    <property type="match status" value="2"/>
</dbReference>
<accession>A0A2V1K5D3</accession>
<dbReference type="InterPro" id="IPR003439">
    <property type="entry name" value="ABC_transporter-like_ATP-bd"/>
</dbReference>
<gene>
    <name evidence="18" type="ORF">DD236_09060</name>
</gene>
<dbReference type="GO" id="GO:0003677">
    <property type="term" value="F:DNA binding"/>
    <property type="evidence" value="ECO:0007669"/>
    <property type="project" value="UniProtKB-KW"/>
</dbReference>
<dbReference type="InterPro" id="IPR027417">
    <property type="entry name" value="P-loop_NTPase"/>
</dbReference>
<keyword evidence="2" id="KW-0963">Cytoplasm</keyword>
<dbReference type="SMART" id="SM00382">
    <property type="entry name" value="AAA"/>
    <property type="match status" value="2"/>
</dbReference>
<dbReference type="GO" id="GO:0016887">
    <property type="term" value="F:ATP hydrolysis activity"/>
    <property type="evidence" value="ECO:0007669"/>
    <property type="project" value="InterPro"/>
</dbReference>
<dbReference type="PROSITE" id="PS00211">
    <property type="entry name" value="ABC_TRANSPORTER_1"/>
    <property type="match status" value="2"/>
</dbReference>
<keyword evidence="12" id="KW-0238">DNA-binding</keyword>
<keyword evidence="8" id="KW-0863">Zinc-finger</keyword>
<dbReference type="OrthoDB" id="9809851at2"/>
<keyword evidence="4" id="KW-0677">Repeat</keyword>
<dbReference type="RefSeq" id="WP_109094119.1">
    <property type="nucleotide sequence ID" value="NZ_QETB01000004.1"/>
</dbReference>